<dbReference type="KEGG" id="mmaz:MmTuc01_1161"/>
<dbReference type="EMBL" id="CP004144">
    <property type="protein sequence ID" value="AGF96550.1"/>
    <property type="molecule type" value="Genomic_DNA"/>
</dbReference>
<gene>
    <name evidence="1" type="ORF">MmTuc01_1161</name>
</gene>
<name>M1Q2R5_METMZ</name>
<organism evidence="1 2">
    <name type="scientific">Methanosarcina mazei Tuc01</name>
    <dbReference type="NCBI Taxonomy" id="1236903"/>
    <lineage>
        <taxon>Archaea</taxon>
        <taxon>Methanobacteriati</taxon>
        <taxon>Methanobacteriota</taxon>
        <taxon>Stenosarchaea group</taxon>
        <taxon>Methanomicrobia</taxon>
        <taxon>Methanosarcinales</taxon>
        <taxon>Methanosarcinaceae</taxon>
        <taxon>Methanosarcina</taxon>
    </lineage>
</organism>
<dbReference type="AlphaFoldDB" id="M1Q2R5"/>
<accession>M1Q2R5</accession>
<sequence>MSKIVLFVPEQYSLDSRKVPNLFVDRILSGNNFIYGCRFRIETVIYGHF</sequence>
<dbReference type="Proteomes" id="UP000011718">
    <property type="component" value="Chromosome"/>
</dbReference>
<evidence type="ECO:0000313" key="2">
    <source>
        <dbReference type="Proteomes" id="UP000011718"/>
    </source>
</evidence>
<proteinExistence type="predicted"/>
<dbReference type="HOGENOM" id="CLU_3130867_0_0_2"/>
<evidence type="ECO:0000313" key="1">
    <source>
        <dbReference type="EMBL" id="AGF96550.1"/>
    </source>
</evidence>
<dbReference type="BioCyc" id="MMAZ1236903:G139K-1108-MONOMER"/>
<protein>
    <submittedName>
        <fullName evidence="1">Uncharacterized protein</fullName>
    </submittedName>
</protein>
<reference evidence="1 2" key="1">
    <citation type="journal article" date="2013" name="Genome Announc.">
        <title>Complete Genome of a Methanosarcina mazei Strain Isolated from Sediment Samples from an Amazonian Flooded Area.</title>
        <authorList>
            <person name="Assis das Gracas D."/>
            <person name="Thiago Juca Ramos R."/>
            <person name="Vieira Araujo A.C."/>
            <person name="Zahlouth R."/>
            <person name="Ribeiro Carneiro A."/>
            <person name="Souza Lopes T."/>
            <person name="Azevedo Barauna R."/>
            <person name="Azevedo V."/>
            <person name="Cruz Schneider M.P."/>
            <person name="Pellizari V.H."/>
            <person name="Silva A."/>
        </authorList>
    </citation>
    <scope>NUCLEOTIDE SEQUENCE [LARGE SCALE GENOMIC DNA]</scope>
    <source>
        <strain evidence="1 2">Tuc01</strain>
    </source>
</reference>